<dbReference type="HOGENOM" id="CLU_1990483_0_0_0"/>
<dbReference type="Pfam" id="PF13592">
    <property type="entry name" value="HTH_33"/>
    <property type="match status" value="1"/>
</dbReference>
<accession>F8KV55</accession>
<dbReference type="Proteomes" id="UP000000495">
    <property type="component" value="Chromosome"/>
</dbReference>
<keyword evidence="3" id="KW-1185">Reference proteome</keyword>
<dbReference type="KEGG" id="puv:PUV_01850"/>
<dbReference type="STRING" id="765952.PUV_01850"/>
<protein>
    <recommendedName>
        <fullName evidence="1">Winged helix-turn helix domain-containing protein</fullName>
    </recommendedName>
</protein>
<feature type="domain" description="Winged helix-turn helix" evidence="1">
    <location>
        <begin position="14"/>
        <end position="71"/>
    </location>
</feature>
<reference evidence="2 3" key="2">
    <citation type="journal article" date="2011" name="Mol. Biol. Evol.">
        <title>Unity in variety--the pan-genome of the Chlamydiae.</title>
        <authorList>
            <person name="Collingro A."/>
            <person name="Tischler P."/>
            <person name="Weinmaier T."/>
            <person name="Penz T."/>
            <person name="Heinz E."/>
            <person name="Brunham R.C."/>
            <person name="Read T.D."/>
            <person name="Bavoil P.M."/>
            <person name="Sachse K."/>
            <person name="Kahane S."/>
            <person name="Friedman M.G."/>
            <person name="Rattei T."/>
            <person name="Myers G.S."/>
            <person name="Horn M."/>
        </authorList>
    </citation>
    <scope>NUCLEOTIDE SEQUENCE [LARGE SCALE GENOMIC DNA]</scope>
    <source>
        <strain evidence="3">UV7</strain>
    </source>
</reference>
<dbReference type="InterPro" id="IPR025959">
    <property type="entry name" value="Winged_HTH_dom"/>
</dbReference>
<evidence type="ECO:0000313" key="2">
    <source>
        <dbReference type="EMBL" id="CCB85135.1"/>
    </source>
</evidence>
<sequence length="125" mass="14649">MEAKELYNYLQTTTYIHAKEICKYVKAKYGIDYTVSGMTFWLKAQGFIYKEPIKVPGKLDPGKQENFIQAYECLKASLKEDEEIFFMDAVHSEFQSKAVCGWIKKGRSKRYRQQVLNIECILLEL</sequence>
<evidence type="ECO:0000313" key="3">
    <source>
        <dbReference type="Proteomes" id="UP000000495"/>
    </source>
</evidence>
<name>F8KV55_PARAV</name>
<organism evidence="2 3">
    <name type="scientific">Parachlamydia acanthamoebae (strain UV7)</name>
    <dbReference type="NCBI Taxonomy" id="765952"/>
    <lineage>
        <taxon>Bacteria</taxon>
        <taxon>Pseudomonadati</taxon>
        <taxon>Chlamydiota</taxon>
        <taxon>Chlamydiia</taxon>
        <taxon>Parachlamydiales</taxon>
        <taxon>Parachlamydiaceae</taxon>
        <taxon>Parachlamydia</taxon>
    </lineage>
</organism>
<proteinExistence type="predicted"/>
<dbReference type="OrthoDB" id="593891at2"/>
<dbReference type="RefSeq" id="WP_013924185.1">
    <property type="nucleotide sequence ID" value="NC_015702.1"/>
</dbReference>
<dbReference type="eggNOG" id="COG3335">
    <property type="taxonomic scope" value="Bacteria"/>
</dbReference>
<dbReference type="AlphaFoldDB" id="F8KV55"/>
<evidence type="ECO:0000259" key="1">
    <source>
        <dbReference type="Pfam" id="PF13592"/>
    </source>
</evidence>
<dbReference type="EMBL" id="FR872580">
    <property type="protein sequence ID" value="CCB85135.1"/>
    <property type="molecule type" value="Genomic_DNA"/>
</dbReference>
<reference key="1">
    <citation type="journal article" date="2011" name="Mol. Biol. Evol.">
        <title>Unity in variety -- the pan-genome of the Chlamydiae.</title>
        <authorList>
            <person name="Collingro A."/>
            <person name="Tischler P."/>
            <person name="Weinmaier T."/>
            <person name="Penz T."/>
            <person name="Heinz E."/>
            <person name="Brunham R.C."/>
            <person name="Read T.D."/>
            <person name="Bavoil P.M."/>
            <person name="Sachse K."/>
            <person name="Kahane S."/>
            <person name="Friedman M.G."/>
            <person name="Rattei T."/>
            <person name="Myers G.S.A."/>
            <person name="Horn M."/>
        </authorList>
    </citation>
    <scope>NUCLEOTIDE SEQUENCE</scope>
    <source>
        <strain>UV7</strain>
    </source>
</reference>
<gene>
    <name evidence="2" type="ordered locus">PUV_01850</name>
</gene>